<dbReference type="Proteomes" id="UP000663887">
    <property type="component" value="Unassembled WGS sequence"/>
</dbReference>
<protein>
    <submittedName>
        <fullName evidence="1">Uncharacterized protein</fullName>
    </submittedName>
</protein>
<proteinExistence type="predicted"/>
<name>A0A816R4E4_9BILA</name>
<dbReference type="AlphaFoldDB" id="A0A816R4E4"/>
<evidence type="ECO:0000313" key="2">
    <source>
        <dbReference type="Proteomes" id="UP000663887"/>
    </source>
</evidence>
<sequence>MTVRMLLHDDLRRYEKVANKAFESWNDPMHNRRLNQIQILIDFSNEYEPAKQVRSVVKRNSSLFSQKMSHKTTKTTKAKSIKCANRCKTEVSGTDSTQNNAILCCHQSDQFDWIQHNDNFSRWLCNGSRITLNIDIDSLWFYCDHENMHDDDDDDDEAEESEPP</sequence>
<reference evidence="1" key="1">
    <citation type="submission" date="2021-02" db="EMBL/GenBank/DDBJ databases">
        <authorList>
            <person name="Nowell W R."/>
        </authorList>
    </citation>
    <scope>NUCLEOTIDE SEQUENCE</scope>
</reference>
<evidence type="ECO:0000313" key="1">
    <source>
        <dbReference type="EMBL" id="CAF2070083.1"/>
    </source>
</evidence>
<dbReference type="EMBL" id="CAJNRG010004857">
    <property type="protein sequence ID" value="CAF2070083.1"/>
    <property type="molecule type" value="Genomic_DNA"/>
</dbReference>
<accession>A0A816R4E4</accession>
<gene>
    <name evidence="1" type="ORF">XDN619_LOCUS12369</name>
</gene>
<organism evidence="1 2">
    <name type="scientific">Rotaria magnacalcarata</name>
    <dbReference type="NCBI Taxonomy" id="392030"/>
    <lineage>
        <taxon>Eukaryota</taxon>
        <taxon>Metazoa</taxon>
        <taxon>Spiralia</taxon>
        <taxon>Gnathifera</taxon>
        <taxon>Rotifera</taxon>
        <taxon>Eurotatoria</taxon>
        <taxon>Bdelloidea</taxon>
        <taxon>Philodinida</taxon>
        <taxon>Philodinidae</taxon>
        <taxon>Rotaria</taxon>
    </lineage>
</organism>
<comment type="caution">
    <text evidence="1">The sequence shown here is derived from an EMBL/GenBank/DDBJ whole genome shotgun (WGS) entry which is preliminary data.</text>
</comment>